<dbReference type="Proteomes" id="UP000549009">
    <property type="component" value="Unassembled WGS sequence"/>
</dbReference>
<gene>
    <name evidence="2" type="ORF">FHS40_000407</name>
</gene>
<protein>
    <submittedName>
        <fullName evidence="2">Uncharacterized protein</fullName>
    </submittedName>
</protein>
<feature type="compositionally biased region" description="Low complexity" evidence="1">
    <location>
        <begin position="25"/>
        <end position="36"/>
    </location>
</feature>
<evidence type="ECO:0000313" key="3">
    <source>
        <dbReference type="Proteomes" id="UP000549009"/>
    </source>
</evidence>
<dbReference type="AlphaFoldDB" id="A0A7W8ES65"/>
<comment type="caution">
    <text evidence="2">The sequence shown here is derived from an EMBL/GenBank/DDBJ whole genome shotgun (WGS) entry which is preliminary data.</text>
</comment>
<proteinExistence type="predicted"/>
<reference evidence="2 3" key="1">
    <citation type="submission" date="2020-08" db="EMBL/GenBank/DDBJ databases">
        <title>Genomic Encyclopedia of Type Strains, Phase III (KMG-III): the genomes of soil and plant-associated and newly described type strains.</title>
        <authorList>
            <person name="Whitman W."/>
        </authorList>
    </citation>
    <scope>NUCLEOTIDE SEQUENCE [LARGE SCALE GENOMIC DNA]</scope>
    <source>
        <strain evidence="2 3">CECT 3146</strain>
    </source>
</reference>
<accession>A0A7W8ES65</accession>
<evidence type="ECO:0000313" key="2">
    <source>
        <dbReference type="EMBL" id="MBB5101354.1"/>
    </source>
</evidence>
<evidence type="ECO:0000256" key="1">
    <source>
        <dbReference type="SAM" id="MobiDB-lite"/>
    </source>
</evidence>
<keyword evidence="3" id="KW-1185">Reference proteome</keyword>
<feature type="region of interest" description="Disordered" evidence="1">
    <location>
        <begin position="1"/>
        <end position="36"/>
    </location>
</feature>
<organism evidence="2 3">
    <name type="scientific">Streptomyces spectabilis</name>
    <dbReference type="NCBI Taxonomy" id="68270"/>
    <lineage>
        <taxon>Bacteria</taxon>
        <taxon>Bacillati</taxon>
        <taxon>Actinomycetota</taxon>
        <taxon>Actinomycetes</taxon>
        <taxon>Kitasatosporales</taxon>
        <taxon>Streptomycetaceae</taxon>
        <taxon>Streptomyces</taxon>
    </lineage>
</organism>
<dbReference type="EMBL" id="JACHJD010000001">
    <property type="protein sequence ID" value="MBB5101354.1"/>
    <property type="molecule type" value="Genomic_DNA"/>
</dbReference>
<sequence>MFTEPVTTPLPLAAVVRRTRGRQQPGLPGRPALPRR</sequence>
<name>A0A7W8ES65_STRST</name>